<dbReference type="EMBL" id="CM004399">
    <property type="protein sequence ID" value="KAG8641144.1"/>
    <property type="molecule type" value="Genomic_DNA"/>
</dbReference>
<accession>A0ACB7GN41</accession>
<evidence type="ECO:0000313" key="2">
    <source>
        <dbReference type="Proteomes" id="UP000091857"/>
    </source>
</evidence>
<sequence>MIASEEFETKMPAARHFTRIDTLELKLQIERKLGHLKAQKYFDLLTKFLSLKIGKSDFDRLCIGTIGRENVRLHNYLLRSIIKNAHLSKTPPPKESKVEGAVCVKVPNGYQKSSLQSICRDFIQSPRKGRSILSERKFKDRPSPLGPHGKSHNIAFEYSVPKNQEQQSATELLSFGSRPPGSVEDGEEVDQAAGSPSIHSRSPVRAPLGIPLNTKGSRKVLFNRFSSSYHMGACQNSGELPDSNSLRKRLEHKLEMEGIKVSVDCANLLNNSLDVYLKRLIKPCMDLAASRSGQKHAGQGQIQPICGMNGVWPVRHFQKSSGSSPVSMLDFRLTMELNPWILGEEWPMQLEKVCFRASEE</sequence>
<dbReference type="Proteomes" id="UP000091857">
    <property type="component" value="Chromosome 13"/>
</dbReference>
<reference evidence="2" key="1">
    <citation type="journal article" date="2016" name="Nat. Biotechnol.">
        <title>Sequencing wild and cultivated cassava and related species reveals extensive interspecific hybridization and genetic diversity.</title>
        <authorList>
            <person name="Bredeson J.V."/>
            <person name="Lyons J.B."/>
            <person name="Prochnik S.E."/>
            <person name="Wu G.A."/>
            <person name="Ha C.M."/>
            <person name="Edsinger-Gonzales E."/>
            <person name="Grimwood J."/>
            <person name="Schmutz J."/>
            <person name="Rabbi I.Y."/>
            <person name="Egesi C."/>
            <person name="Nauluvula P."/>
            <person name="Lebot V."/>
            <person name="Ndunguru J."/>
            <person name="Mkamilo G."/>
            <person name="Bart R.S."/>
            <person name="Setter T.L."/>
            <person name="Gleadow R.M."/>
            <person name="Kulakow P."/>
            <person name="Ferguson M.E."/>
            <person name="Rounsley S."/>
            <person name="Rokhsar D.S."/>
        </authorList>
    </citation>
    <scope>NUCLEOTIDE SEQUENCE [LARGE SCALE GENOMIC DNA]</scope>
    <source>
        <strain evidence="2">cv. AM560-2</strain>
    </source>
</reference>
<name>A0ACB7GN41_MANES</name>
<proteinExistence type="predicted"/>
<protein>
    <submittedName>
        <fullName evidence="1">Uncharacterized protein</fullName>
    </submittedName>
</protein>
<comment type="caution">
    <text evidence="1">The sequence shown here is derived from an EMBL/GenBank/DDBJ whole genome shotgun (WGS) entry which is preliminary data.</text>
</comment>
<keyword evidence="2" id="KW-1185">Reference proteome</keyword>
<organism evidence="1 2">
    <name type="scientific">Manihot esculenta</name>
    <name type="common">Cassava</name>
    <name type="synonym">Jatropha manihot</name>
    <dbReference type="NCBI Taxonomy" id="3983"/>
    <lineage>
        <taxon>Eukaryota</taxon>
        <taxon>Viridiplantae</taxon>
        <taxon>Streptophyta</taxon>
        <taxon>Embryophyta</taxon>
        <taxon>Tracheophyta</taxon>
        <taxon>Spermatophyta</taxon>
        <taxon>Magnoliopsida</taxon>
        <taxon>eudicotyledons</taxon>
        <taxon>Gunneridae</taxon>
        <taxon>Pentapetalae</taxon>
        <taxon>rosids</taxon>
        <taxon>fabids</taxon>
        <taxon>Malpighiales</taxon>
        <taxon>Euphorbiaceae</taxon>
        <taxon>Crotonoideae</taxon>
        <taxon>Manihoteae</taxon>
        <taxon>Manihot</taxon>
    </lineage>
</organism>
<gene>
    <name evidence="1" type="ORF">MANES_13G113200v8</name>
</gene>
<evidence type="ECO:0000313" key="1">
    <source>
        <dbReference type="EMBL" id="KAG8641144.1"/>
    </source>
</evidence>